<organism evidence="5 6">
    <name type="scientific">Stygiolobus azoricus</name>
    <dbReference type="NCBI Taxonomy" id="41675"/>
    <lineage>
        <taxon>Archaea</taxon>
        <taxon>Thermoproteota</taxon>
        <taxon>Thermoprotei</taxon>
        <taxon>Sulfolobales</taxon>
        <taxon>Sulfolobaceae</taxon>
        <taxon>Stygiolobus</taxon>
    </lineage>
</organism>
<dbReference type="GeneID" id="42799553"/>
<dbReference type="OrthoDB" id="18209at2157"/>
<dbReference type="GO" id="GO:0005524">
    <property type="term" value="F:ATP binding"/>
    <property type="evidence" value="ECO:0007669"/>
    <property type="project" value="UniProtKB-KW"/>
</dbReference>
<evidence type="ECO:0000256" key="3">
    <source>
        <dbReference type="ARBA" id="ARBA00022840"/>
    </source>
</evidence>
<dbReference type="InterPro" id="IPR017871">
    <property type="entry name" value="ABC_transporter-like_CS"/>
</dbReference>
<dbReference type="FunFam" id="3.40.50.300:FF:000016">
    <property type="entry name" value="Oligopeptide ABC transporter ATP-binding component"/>
    <property type="match status" value="1"/>
</dbReference>
<dbReference type="SUPFAM" id="SSF52540">
    <property type="entry name" value="P-loop containing nucleoside triphosphate hydrolases"/>
    <property type="match status" value="1"/>
</dbReference>
<dbReference type="Pfam" id="PF08352">
    <property type="entry name" value="oligo_HPY"/>
    <property type="match status" value="1"/>
</dbReference>
<dbReference type="Proteomes" id="UP000423396">
    <property type="component" value="Chromosome"/>
</dbReference>
<dbReference type="Gene3D" id="3.40.50.300">
    <property type="entry name" value="P-loop containing nucleotide triphosphate hydrolases"/>
    <property type="match status" value="1"/>
</dbReference>
<dbReference type="GO" id="GO:0015833">
    <property type="term" value="P:peptide transport"/>
    <property type="evidence" value="ECO:0007669"/>
    <property type="project" value="InterPro"/>
</dbReference>
<gene>
    <name evidence="5" type="ORF">D1868_10740</name>
</gene>
<evidence type="ECO:0000259" key="4">
    <source>
        <dbReference type="PROSITE" id="PS50893"/>
    </source>
</evidence>
<dbReference type="InterPro" id="IPR013563">
    <property type="entry name" value="Oligopep_ABC_C"/>
</dbReference>
<reference evidence="5 6" key="1">
    <citation type="submission" date="2019-10" db="EMBL/GenBank/DDBJ databases">
        <title>Genome Sequences from Six Type Strain Members of the Archaeal Family Sulfolobaceae: Acidianus ambivalens, Acidianus infernus, Metallosphaera prunae, Stygiolobus azoricus, Sulfolobus metallicus, and Sulfurisphaera ohwakuensis.</title>
        <authorList>
            <person name="Counts J.A."/>
            <person name="Kelly R.M."/>
        </authorList>
    </citation>
    <scope>NUCLEOTIDE SEQUENCE [LARGE SCALE GENOMIC DNA]</scope>
    <source>
        <strain evidence="5 6">FC6</strain>
    </source>
</reference>
<keyword evidence="1" id="KW-0813">Transport</keyword>
<dbReference type="SMART" id="SM00382">
    <property type="entry name" value="AAA"/>
    <property type="match status" value="1"/>
</dbReference>
<keyword evidence="3 5" id="KW-0067">ATP-binding</keyword>
<dbReference type="GO" id="GO:0016887">
    <property type="term" value="F:ATP hydrolysis activity"/>
    <property type="evidence" value="ECO:0007669"/>
    <property type="project" value="InterPro"/>
</dbReference>
<dbReference type="EMBL" id="CP045483">
    <property type="protein sequence ID" value="QGR20413.1"/>
    <property type="molecule type" value="Genomic_DNA"/>
</dbReference>
<dbReference type="RefSeq" id="WP_156007864.1">
    <property type="nucleotide sequence ID" value="NZ_CP045483.1"/>
</dbReference>
<dbReference type="KEGG" id="sazo:D1868_10740"/>
<dbReference type="InterPro" id="IPR027417">
    <property type="entry name" value="P-loop_NTPase"/>
</dbReference>
<dbReference type="AlphaFoldDB" id="A0A650CRK9"/>
<evidence type="ECO:0000313" key="5">
    <source>
        <dbReference type="EMBL" id="QGR20413.1"/>
    </source>
</evidence>
<dbReference type="NCBIfam" id="TIGR01727">
    <property type="entry name" value="oligo_HPY"/>
    <property type="match status" value="1"/>
</dbReference>
<dbReference type="InterPro" id="IPR003439">
    <property type="entry name" value="ABC_transporter-like_ATP-bd"/>
</dbReference>
<evidence type="ECO:0000313" key="6">
    <source>
        <dbReference type="Proteomes" id="UP000423396"/>
    </source>
</evidence>
<dbReference type="Pfam" id="PF00005">
    <property type="entry name" value="ABC_tran"/>
    <property type="match status" value="1"/>
</dbReference>
<keyword evidence="6" id="KW-1185">Reference proteome</keyword>
<evidence type="ECO:0000256" key="1">
    <source>
        <dbReference type="ARBA" id="ARBA00022448"/>
    </source>
</evidence>
<dbReference type="PROSITE" id="PS50893">
    <property type="entry name" value="ABC_TRANSPORTER_2"/>
    <property type="match status" value="1"/>
</dbReference>
<dbReference type="PANTHER" id="PTHR43067:SF3">
    <property type="entry name" value="MALTOSE ABC TRANSPORTER, ATP-BINDING PROTEIN"/>
    <property type="match status" value="1"/>
</dbReference>
<protein>
    <submittedName>
        <fullName evidence="5">ATP-binding cassette domain-containing protein</fullName>
    </submittedName>
</protein>
<dbReference type="PANTHER" id="PTHR43067">
    <property type="entry name" value="OLIGOPEPTIDE/DIPEPTIDE ABC TRANSPORTER, ATPASE SUBUNIT"/>
    <property type="match status" value="1"/>
</dbReference>
<keyword evidence="2" id="KW-0547">Nucleotide-binding</keyword>
<name>A0A650CRK9_9CREN</name>
<proteinExistence type="predicted"/>
<dbReference type="PROSITE" id="PS00211">
    <property type="entry name" value="ABC_TRANSPORTER_1"/>
    <property type="match status" value="1"/>
</dbReference>
<dbReference type="InterPro" id="IPR003593">
    <property type="entry name" value="AAA+_ATPase"/>
</dbReference>
<accession>A0A650CRK9</accession>
<evidence type="ECO:0000256" key="2">
    <source>
        <dbReference type="ARBA" id="ARBA00022741"/>
    </source>
</evidence>
<dbReference type="CDD" id="cd03257">
    <property type="entry name" value="ABC_NikE_OppD_transporters"/>
    <property type="match status" value="1"/>
</dbReference>
<sequence>MSLEVRNLNVTYYVGKASMNAVRDVSFSLERGDSLGVIGETGSGKTTLASAIMRILPPNANASGNILLNGEDILNMDIEKFRKTVRWKKISIIPQYSMNSFNPIKKVGEQLVKIILEHEPNTDVHSAVERVMKLFENLNLPPETFQKYPEELSGGQRQRAVIASALLLNPELVIADEPTTALDVINQARVISLIKTRIVDTGHTLIYITHDIAVVAGIAKKIATMYAGKIMEIGDSKKIFKEPLHPYTKGLLASVPDIRYGKVKKIYYIPGDPPDMTKPFRGCPFAPRCSLAKDICREEEPQVRLVNGRLVACHFADKEVIKNV</sequence>
<feature type="domain" description="ABC transporter" evidence="4">
    <location>
        <begin position="5"/>
        <end position="252"/>
    </location>
</feature>